<sequence>MKSRNTTVAAVLATAAVAGVAAGVLIHGMTGAGATPSAGTGPSTGVGGSSGTTAPPRTSQTSTAVTTRTVPPTSAAAPATTRATTTAPSPTRTPSSASSPRAAFSEKSLMVANDYVAAGWPTAQLHTAPGAGQATITACQTKSPEAQYGLRKMYSAQADSGDLYADQYVLDFRETADAQQMVSEVLDWRTQCTDPSNEGMKGVGFRASAPVQVILPDGSEGQRWTMDFDQDNHLLRQLVSVVRTGTRVSVSVVSTSPEAAKVVDAETLAERSAARLG</sequence>
<evidence type="ECO:0000313" key="2">
    <source>
        <dbReference type="EMBL" id="GGM95307.1"/>
    </source>
</evidence>
<dbReference type="EMBL" id="BMNZ01000004">
    <property type="protein sequence ID" value="GGM95307.1"/>
    <property type="molecule type" value="Genomic_DNA"/>
</dbReference>
<name>A0ABQ2HYK2_9MICO</name>
<dbReference type="Proteomes" id="UP000623461">
    <property type="component" value="Unassembled WGS sequence"/>
</dbReference>
<accession>A0ABQ2HYK2</accession>
<reference evidence="3" key="1">
    <citation type="journal article" date="2019" name="Int. J. Syst. Evol. Microbiol.">
        <title>The Global Catalogue of Microorganisms (GCM) 10K type strain sequencing project: providing services to taxonomists for standard genome sequencing and annotation.</title>
        <authorList>
            <consortium name="The Broad Institute Genomics Platform"/>
            <consortium name="The Broad Institute Genome Sequencing Center for Infectious Disease"/>
            <person name="Wu L."/>
            <person name="Ma J."/>
        </authorList>
    </citation>
    <scope>NUCLEOTIDE SEQUENCE [LARGE SCALE GENOMIC DNA]</scope>
    <source>
        <strain evidence="3">JCM 1365</strain>
    </source>
</reference>
<feature type="region of interest" description="Disordered" evidence="1">
    <location>
        <begin position="35"/>
        <end position="102"/>
    </location>
</feature>
<evidence type="ECO:0008006" key="4">
    <source>
        <dbReference type="Google" id="ProtNLM"/>
    </source>
</evidence>
<gene>
    <name evidence="2" type="ORF">GCM10009721_22110</name>
</gene>
<evidence type="ECO:0000256" key="1">
    <source>
        <dbReference type="SAM" id="MobiDB-lite"/>
    </source>
</evidence>
<protein>
    <recommendedName>
        <fullName evidence="4">PknH-like extracellular domain-containing protein</fullName>
    </recommendedName>
</protein>
<keyword evidence="3" id="KW-1185">Reference proteome</keyword>
<organism evidence="2 3">
    <name type="scientific">Terrabacter tumescens</name>
    <dbReference type="NCBI Taxonomy" id="60443"/>
    <lineage>
        <taxon>Bacteria</taxon>
        <taxon>Bacillati</taxon>
        <taxon>Actinomycetota</taxon>
        <taxon>Actinomycetes</taxon>
        <taxon>Micrococcales</taxon>
        <taxon>Intrasporangiaceae</taxon>
        <taxon>Terrabacter</taxon>
    </lineage>
</organism>
<proteinExistence type="predicted"/>
<dbReference type="RefSeq" id="WP_030195535.1">
    <property type="nucleotide sequence ID" value="NZ_BMNZ01000004.1"/>
</dbReference>
<comment type="caution">
    <text evidence="2">The sequence shown here is derived from an EMBL/GenBank/DDBJ whole genome shotgun (WGS) entry which is preliminary data.</text>
</comment>
<feature type="compositionally biased region" description="Low complexity" evidence="1">
    <location>
        <begin position="51"/>
        <end position="102"/>
    </location>
</feature>
<evidence type="ECO:0000313" key="3">
    <source>
        <dbReference type="Proteomes" id="UP000623461"/>
    </source>
</evidence>